<organism evidence="1">
    <name type="scientific">Anopheles funestus</name>
    <name type="common">African malaria mosquito</name>
    <dbReference type="NCBI Taxonomy" id="62324"/>
    <lineage>
        <taxon>Eukaryota</taxon>
        <taxon>Metazoa</taxon>
        <taxon>Ecdysozoa</taxon>
        <taxon>Arthropoda</taxon>
        <taxon>Hexapoda</taxon>
        <taxon>Insecta</taxon>
        <taxon>Pterygota</taxon>
        <taxon>Neoptera</taxon>
        <taxon>Endopterygota</taxon>
        <taxon>Diptera</taxon>
        <taxon>Nematocera</taxon>
        <taxon>Culicoidea</taxon>
        <taxon>Culicidae</taxon>
        <taxon>Anophelinae</taxon>
        <taxon>Anopheles</taxon>
    </lineage>
</organism>
<sequence length="67" mass="7958">MFRFLFLYHYRRQHRFWGWTKASRCVFPDPVAVVLRGFVSALRQHPSLLASLISLKFDSQLLLPSFC</sequence>
<dbReference type="VEuPathDB" id="VectorBase:AFUN014409"/>
<proteinExistence type="predicted"/>
<reference evidence="1" key="1">
    <citation type="submission" date="2020-05" db="UniProtKB">
        <authorList>
            <consortium name="EnsemblMetazoa"/>
        </authorList>
    </citation>
    <scope>IDENTIFICATION</scope>
    <source>
        <strain evidence="1">FUMOZ</strain>
    </source>
</reference>
<dbReference type="EnsemblMetazoa" id="AFUN014409-RA">
    <property type="protein sequence ID" value="AFUN014409-PA"/>
    <property type="gene ID" value="AFUN014409"/>
</dbReference>
<protein>
    <submittedName>
        <fullName evidence="1">Uncharacterized protein</fullName>
    </submittedName>
</protein>
<dbReference type="AlphaFoldDB" id="A0A182S1R9"/>
<evidence type="ECO:0000313" key="1">
    <source>
        <dbReference type="EnsemblMetazoa" id="AFUN014409-PA"/>
    </source>
</evidence>
<accession>A0A182S1R9</accession>
<name>A0A182S1R9_ANOFN</name>